<dbReference type="SMART" id="SM00450">
    <property type="entry name" value="RHOD"/>
    <property type="match status" value="1"/>
</dbReference>
<dbReference type="PANTHER" id="PTHR43268">
    <property type="entry name" value="THIOSULFATE SULFURTRANSFERASE/RHODANESE-LIKE DOMAIN-CONTAINING PROTEIN 2"/>
    <property type="match status" value="1"/>
</dbReference>
<dbReference type="Pfam" id="PF17773">
    <property type="entry name" value="UPF0176_N"/>
    <property type="match status" value="1"/>
</dbReference>
<dbReference type="InterPro" id="IPR001763">
    <property type="entry name" value="Rhodanese-like_dom"/>
</dbReference>
<dbReference type="SUPFAM" id="SSF52821">
    <property type="entry name" value="Rhodanese/Cell cycle control phosphatase"/>
    <property type="match status" value="1"/>
</dbReference>
<dbReference type="AlphaFoldDB" id="A0A7G9QUD9"/>
<protein>
    <submittedName>
        <fullName evidence="2">Sulfurtransferase</fullName>
    </submittedName>
</protein>
<dbReference type="PROSITE" id="PS50206">
    <property type="entry name" value="RHODANESE_3"/>
    <property type="match status" value="1"/>
</dbReference>
<dbReference type="EMBL" id="CP060711">
    <property type="protein sequence ID" value="QNN46964.1"/>
    <property type="molecule type" value="Genomic_DNA"/>
</dbReference>
<dbReference type="Pfam" id="PF00581">
    <property type="entry name" value="Rhodanese"/>
    <property type="match status" value="1"/>
</dbReference>
<evidence type="ECO:0000259" key="1">
    <source>
        <dbReference type="PROSITE" id="PS50206"/>
    </source>
</evidence>
<proteinExistence type="predicted"/>
<dbReference type="RefSeq" id="WP_187570712.1">
    <property type="nucleotide sequence ID" value="NZ_CP060711.1"/>
</dbReference>
<dbReference type="Gene3D" id="3.40.250.10">
    <property type="entry name" value="Rhodanese-like domain"/>
    <property type="match status" value="1"/>
</dbReference>
<evidence type="ECO:0000313" key="2">
    <source>
        <dbReference type="EMBL" id="QNN46964.1"/>
    </source>
</evidence>
<dbReference type="GO" id="GO:0016740">
    <property type="term" value="F:transferase activity"/>
    <property type="evidence" value="ECO:0007669"/>
    <property type="project" value="UniProtKB-KW"/>
</dbReference>
<dbReference type="Proteomes" id="UP000515977">
    <property type="component" value="Chromosome"/>
</dbReference>
<dbReference type="KEGG" id="tbv:H9L17_01985"/>
<organism evidence="2 3">
    <name type="scientific">Thermomonas brevis</name>
    <dbReference type="NCBI Taxonomy" id="215691"/>
    <lineage>
        <taxon>Bacteria</taxon>
        <taxon>Pseudomonadati</taxon>
        <taxon>Pseudomonadota</taxon>
        <taxon>Gammaproteobacteria</taxon>
        <taxon>Lysobacterales</taxon>
        <taxon>Lysobacteraceae</taxon>
        <taxon>Thermomonas</taxon>
    </lineage>
</organism>
<dbReference type="InterPro" id="IPR036873">
    <property type="entry name" value="Rhodanese-like_dom_sf"/>
</dbReference>
<keyword evidence="3" id="KW-1185">Reference proteome</keyword>
<dbReference type="PANTHER" id="PTHR43268:SF3">
    <property type="entry name" value="RHODANESE-LIKE DOMAIN-CONTAINING PROTEIN 7-RELATED"/>
    <property type="match status" value="1"/>
</dbReference>
<dbReference type="InterPro" id="IPR020936">
    <property type="entry name" value="TrhO"/>
</dbReference>
<sequence>MILNIAAYLFVPIEDADALAQRLRERAEADGLRGTMLVTPEGLNLFLAANEAPLRAFLAWLREDPRFAALHAKESWSEAMPFARLKVKRKAEIITFRREQASPLKAGERAPVVAPKTLARWIEQGHDDAGRRLVLLDTRNRQEIAYGTFAGALTLPIDRFTDLPAALAPHRESLRDATVVSFCTGGIRCEKAALWLREDGMDNVLQLDDGILGYFEAVGGVGYDGGCFVFDERVALDSRLQPMADGAAAGQIGA</sequence>
<dbReference type="Gene3D" id="3.30.70.100">
    <property type="match status" value="1"/>
</dbReference>
<dbReference type="NCBIfam" id="NF003703">
    <property type="entry name" value="PRK05320.1"/>
    <property type="match status" value="1"/>
</dbReference>
<accession>A0A7G9QUD9</accession>
<feature type="domain" description="Rhodanese" evidence="1">
    <location>
        <begin position="129"/>
        <end position="223"/>
    </location>
</feature>
<evidence type="ECO:0000313" key="3">
    <source>
        <dbReference type="Proteomes" id="UP000515977"/>
    </source>
</evidence>
<keyword evidence="2" id="KW-0808">Transferase</keyword>
<dbReference type="InterPro" id="IPR040503">
    <property type="entry name" value="TRHO_N"/>
</dbReference>
<gene>
    <name evidence="2" type="ORF">H9L17_01985</name>
</gene>
<name>A0A7G9QUD9_9GAMM</name>
<reference evidence="2 3" key="1">
    <citation type="submission" date="2020-08" db="EMBL/GenBank/DDBJ databases">
        <title>Genome sequence of Thermomonas brevis KACC 16975T.</title>
        <authorList>
            <person name="Hyun D.-W."/>
            <person name="Bae J.-W."/>
        </authorList>
    </citation>
    <scope>NUCLEOTIDE SEQUENCE [LARGE SCALE GENOMIC DNA]</scope>
    <source>
        <strain evidence="2 3">KACC 16975</strain>
    </source>
</reference>